<keyword evidence="4" id="KW-1185">Reference proteome</keyword>
<dbReference type="GO" id="GO:0042802">
    <property type="term" value="F:identical protein binding"/>
    <property type="evidence" value="ECO:0007669"/>
    <property type="project" value="InterPro"/>
</dbReference>
<dbReference type="GO" id="GO:0048208">
    <property type="term" value="P:COPII vesicle coating"/>
    <property type="evidence" value="ECO:0007669"/>
    <property type="project" value="InterPro"/>
</dbReference>
<dbReference type="EMBL" id="JAEPRE010000082">
    <property type="protein sequence ID" value="KAG2233339.1"/>
    <property type="molecule type" value="Genomic_DNA"/>
</dbReference>
<dbReference type="GO" id="GO:0070971">
    <property type="term" value="C:endoplasmic reticulum exit site"/>
    <property type="evidence" value="ECO:0007669"/>
    <property type="project" value="TreeGrafter"/>
</dbReference>
<name>A0A8H7SMK1_9FUNG</name>
<feature type="region of interest" description="Disordered" evidence="1">
    <location>
        <begin position="189"/>
        <end position="218"/>
    </location>
</feature>
<dbReference type="PANTHER" id="PTHR15335:SF7">
    <property type="entry name" value="PROTEIN TFG"/>
    <property type="match status" value="1"/>
</dbReference>
<dbReference type="Gene3D" id="3.10.20.90">
    <property type="entry name" value="Phosphatidylinositol 3-kinase Catalytic Subunit, Chain A, domain 1"/>
    <property type="match status" value="1"/>
</dbReference>
<gene>
    <name evidence="3" type="ORF">INT48_009087</name>
</gene>
<dbReference type="PANTHER" id="PTHR15335">
    <property type="entry name" value="PROTEIN TFG"/>
    <property type="match status" value="1"/>
</dbReference>
<comment type="caution">
    <text evidence="3">The sequence shown here is derived from an EMBL/GenBank/DDBJ whole genome shotgun (WGS) entry which is preliminary data.</text>
</comment>
<dbReference type="SUPFAM" id="SSF54277">
    <property type="entry name" value="CAD &amp; PB1 domains"/>
    <property type="match status" value="1"/>
</dbReference>
<organism evidence="3 4">
    <name type="scientific">Thamnidium elegans</name>
    <dbReference type="NCBI Taxonomy" id="101142"/>
    <lineage>
        <taxon>Eukaryota</taxon>
        <taxon>Fungi</taxon>
        <taxon>Fungi incertae sedis</taxon>
        <taxon>Mucoromycota</taxon>
        <taxon>Mucoromycotina</taxon>
        <taxon>Mucoromycetes</taxon>
        <taxon>Mucorales</taxon>
        <taxon>Mucorineae</taxon>
        <taxon>Mucoraceae</taxon>
        <taxon>Thamnidium</taxon>
    </lineage>
</organism>
<dbReference type="InterPro" id="IPR000270">
    <property type="entry name" value="PB1_dom"/>
</dbReference>
<sequence>MTDYTNLRKIVTGDIIIKCRLGNEIRRIPINQAPTYDELCLMMYRVFKSHITNPENIVLKYMDNEGDMISLLDDNDITHAASISNLLKITVYDNTPSPPVTASSQSVDQIQTTLTLLRDQISDLIKSLKIIEDTKQEKQIIDTNKQESSKPTRKLTSAELAQFLSNDHTTKKIENNSPVKELTTVSPKLPLKNIPYYPPPSQSQSQPQTNQSAVQQQQQTRLLCTPASFFYEPNTSIASPTL</sequence>
<evidence type="ECO:0000313" key="4">
    <source>
        <dbReference type="Proteomes" id="UP000613177"/>
    </source>
</evidence>
<reference evidence="3" key="1">
    <citation type="submission" date="2021-01" db="EMBL/GenBank/DDBJ databases">
        <title>Metabolic potential, ecology and presence of endohyphal bacteria is reflected in genomic diversity of Mucoromycotina.</title>
        <authorList>
            <person name="Muszewska A."/>
            <person name="Okrasinska A."/>
            <person name="Steczkiewicz K."/>
            <person name="Drgas O."/>
            <person name="Orlowska M."/>
            <person name="Perlinska-Lenart U."/>
            <person name="Aleksandrzak-Piekarczyk T."/>
            <person name="Szatraj K."/>
            <person name="Zielenkiewicz U."/>
            <person name="Pilsyk S."/>
            <person name="Malc E."/>
            <person name="Mieczkowski P."/>
            <person name="Kruszewska J.S."/>
            <person name="Biernat P."/>
            <person name="Pawlowska J."/>
        </authorList>
    </citation>
    <scope>NUCLEOTIDE SEQUENCE</scope>
    <source>
        <strain evidence="3">WA0000018081</strain>
    </source>
</reference>
<proteinExistence type="predicted"/>
<evidence type="ECO:0000259" key="2">
    <source>
        <dbReference type="PROSITE" id="PS51745"/>
    </source>
</evidence>
<dbReference type="Pfam" id="PF00564">
    <property type="entry name" value="PB1"/>
    <property type="match status" value="1"/>
</dbReference>
<accession>A0A8H7SMK1</accession>
<protein>
    <recommendedName>
        <fullName evidence="2">PB1 domain-containing protein</fullName>
    </recommendedName>
</protein>
<evidence type="ECO:0000256" key="1">
    <source>
        <dbReference type="SAM" id="MobiDB-lite"/>
    </source>
</evidence>
<feature type="domain" description="PB1" evidence="2">
    <location>
        <begin position="14"/>
        <end position="94"/>
    </location>
</feature>
<dbReference type="PROSITE" id="PS51745">
    <property type="entry name" value="PB1"/>
    <property type="match status" value="1"/>
</dbReference>
<evidence type="ECO:0000313" key="3">
    <source>
        <dbReference type="EMBL" id="KAG2233339.1"/>
    </source>
</evidence>
<feature type="compositionally biased region" description="Low complexity" evidence="1">
    <location>
        <begin position="202"/>
        <end position="218"/>
    </location>
</feature>
<dbReference type="SMART" id="SM00666">
    <property type="entry name" value="PB1"/>
    <property type="match status" value="1"/>
</dbReference>
<dbReference type="Proteomes" id="UP000613177">
    <property type="component" value="Unassembled WGS sequence"/>
</dbReference>
<dbReference type="AlphaFoldDB" id="A0A8H7SMK1"/>
<dbReference type="InterPro" id="IPR053793">
    <property type="entry name" value="PB1-like"/>
</dbReference>
<dbReference type="InterPro" id="IPR033512">
    <property type="entry name" value="TFG"/>
</dbReference>